<evidence type="ECO:0000313" key="3">
    <source>
        <dbReference type="Proteomes" id="UP000216188"/>
    </source>
</evidence>
<dbReference type="EMBL" id="NNRM01000044">
    <property type="protein sequence ID" value="OYR22452.1"/>
    <property type="molecule type" value="Genomic_DNA"/>
</dbReference>
<comment type="caution">
    <text evidence="2">The sequence shown here is derived from an EMBL/GenBank/DDBJ whole genome shotgun (WGS) entry which is preliminary data.</text>
</comment>
<evidence type="ECO:0000313" key="2">
    <source>
        <dbReference type="EMBL" id="OYR22452.1"/>
    </source>
</evidence>
<evidence type="ECO:0008006" key="4">
    <source>
        <dbReference type="Google" id="ProtNLM"/>
    </source>
</evidence>
<evidence type="ECO:0000256" key="1">
    <source>
        <dbReference type="SAM" id="SignalP"/>
    </source>
</evidence>
<feature type="chain" id="PRO_5013033403" description="Antifreeze protein" evidence="1">
    <location>
        <begin position="22"/>
        <end position="104"/>
    </location>
</feature>
<dbReference type="AlphaFoldDB" id="A0A256G5S2"/>
<organism evidence="2 3">
    <name type="scientific">Brucella pseudogrignonensis</name>
    <dbReference type="NCBI Taxonomy" id="419475"/>
    <lineage>
        <taxon>Bacteria</taxon>
        <taxon>Pseudomonadati</taxon>
        <taxon>Pseudomonadota</taxon>
        <taxon>Alphaproteobacteria</taxon>
        <taxon>Hyphomicrobiales</taxon>
        <taxon>Brucellaceae</taxon>
        <taxon>Brucella/Ochrobactrum group</taxon>
        <taxon>Brucella</taxon>
    </lineage>
</organism>
<keyword evidence="1" id="KW-0732">Signal</keyword>
<feature type="signal peptide" evidence="1">
    <location>
        <begin position="1"/>
        <end position="21"/>
    </location>
</feature>
<reference evidence="2 3" key="1">
    <citation type="submission" date="2017-07" db="EMBL/GenBank/DDBJ databases">
        <title>Phylogenetic study on the rhizospheric bacterium Ochrobactrum sp. A44.</title>
        <authorList>
            <person name="Krzyzanowska D.M."/>
            <person name="Ossowicki A."/>
            <person name="Rajewska M."/>
            <person name="Maciag T."/>
            <person name="Kaczynski Z."/>
            <person name="Czerwicka M."/>
            <person name="Jafra S."/>
        </authorList>
    </citation>
    <scope>NUCLEOTIDE SEQUENCE [LARGE SCALE GENOMIC DNA]</scope>
    <source>
        <strain evidence="2 3">CCUG 30717</strain>
    </source>
</reference>
<dbReference type="RefSeq" id="WP_007880755.1">
    <property type="nucleotide sequence ID" value="NZ_CAXURC020000003.1"/>
</dbReference>
<dbReference type="GeneID" id="93112057"/>
<sequence>MWRAFFITLLMMVFVSSDAMIATTQAFAQSRSVQVGTTINRGHRIGCSQGSRLLRMRGFHTVRTLDCRGNHFLYRATRLGRSYDITIRARDGRITHSRPFRMRR</sequence>
<accession>A0A256G5S2</accession>
<protein>
    <recommendedName>
        <fullName evidence="4">Antifreeze protein</fullName>
    </recommendedName>
</protein>
<gene>
    <name evidence="2" type="ORF">CEV34_4284</name>
</gene>
<keyword evidence="3" id="KW-1185">Reference proteome</keyword>
<dbReference type="Proteomes" id="UP000216188">
    <property type="component" value="Unassembled WGS sequence"/>
</dbReference>
<proteinExistence type="predicted"/>
<name>A0A256G5S2_9HYPH</name>